<dbReference type="GO" id="GO:0005615">
    <property type="term" value="C:extracellular space"/>
    <property type="evidence" value="ECO:0007669"/>
    <property type="project" value="InterPro"/>
</dbReference>
<feature type="domain" description="Alpha-macroglobulin-like TED" evidence="3">
    <location>
        <begin position="97"/>
        <end position="371"/>
    </location>
</feature>
<evidence type="ECO:0000313" key="6">
    <source>
        <dbReference type="Proteomes" id="UP000335636"/>
    </source>
</evidence>
<dbReference type="InterPro" id="IPR011626">
    <property type="entry name" value="Alpha-macroglobulin_TED"/>
</dbReference>
<gene>
    <name evidence="5" type="ORF">MONAX_5E005069</name>
</gene>
<reference evidence="5" key="1">
    <citation type="submission" date="2019-04" db="EMBL/GenBank/DDBJ databases">
        <authorList>
            <person name="Alioto T."/>
            <person name="Alioto T."/>
        </authorList>
    </citation>
    <scope>NUCLEOTIDE SEQUENCE [LARGE SCALE GENOMIC DNA]</scope>
</reference>
<dbReference type="FunFam" id="1.50.10.20:FF:000008">
    <property type="entry name" value="Complement C3"/>
    <property type="match status" value="1"/>
</dbReference>
<dbReference type="Pfam" id="PF07678">
    <property type="entry name" value="TED_complement"/>
    <property type="match status" value="1"/>
</dbReference>
<feature type="compositionally biased region" description="Polar residues" evidence="2">
    <location>
        <begin position="22"/>
        <end position="31"/>
    </location>
</feature>
<dbReference type="InterPro" id="IPR050473">
    <property type="entry name" value="A2M/Complement_sys"/>
</dbReference>
<dbReference type="InterPro" id="IPR049466">
    <property type="entry name" value="C3_CUB1"/>
</dbReference>
<evidence type="ECO:0000256" key="2">
    <source>
        <dbReference type="SAM" id="MobiDB-lite"/>
    </source>
</evidence>
<dbReference type="AlphaFoldDB" id="A0A5E4BI06"/>
<evidence type="ECO:0000256" key="1">
    <source>
        <dbReference type="ARBA" id="ARBA00023157"/>
    </source>
</evidence>
<dbReference type="GO" id="GO:0006956">
    <property type="term" value="P:complement activation"/>
    <property type="evidence" value="ECO:0007669"/>
    <property type="project" value="TreeGrafter"/>
</dbReference>
<evidence type="ECO:0000259" key="3">
    <source>
        <dbReference type="Pfam" id="PF07678"/>
    </source>
</evidence>
<dbReference type="SUPFAM" id="SSF48239">
    <property type="entry name" value="Terpenoid cyclases/Protein prenyltransferases"/>
    <property type="match status" value="1"/>
</dbReference>
<dbReference type="PROSITE" id="PS00477">
    <property type="entry name" value="ALPHA_2_MACROGLOBULIN"/>
    <property type="match status" value="1"/>
</dbReference>
<feature type="domain" description="Complement component 3 CUB" evidence="4">
    <location>
        <begin position="40"/>
        <end position="80"/>
    </location>
</feature>
<name>A0A5E4BI06_MARMO</name>
<dbReference type="SFLD" id="SFLDG01179">
    <property type="entry name" value="Complement_C3/C4_Like"/>
    <property type="match status" value="1"/>
</dbReference>
<proteinExistence type="predicted"/>
<sequence length="394" mass="43096">MAVSGQKRQAWRGPACAAPESKATSLPNSTCPDPEGIRVNKTVAIRTLDPEHLGQAGVQREEVPAADLSDQVPDTDSETRILLQGTPVAQMAEDAVDAERLKHLIVTPSGCGEQNMIGMTPTVIAVHYLDQTEQWEKFGLEKRQNALELIKKGYTQQLAYRQPSSAYAAFTNRAPSTWLTAYVVKVFSLAVNLIAIDSQVLCGAVKWLILEKQKPDGLFQEDGPVIAQQMTGGYQNSVEGDVALTAFVLIALQEAKDICEGQVNLLGDSISKAGDFLESRYLNLQRPYTVAIAGYALAQMGRLKGPLFEKFLNTSTDKNRWEEPDKHLYNVEATSYALLALLLLRDFDNVPPVVRWLNEQRYYGGGYGSTQASAPPLGSCTLPPVACHRSQTGL</sequence>
<feature type="region of interest" description="Disordered" evidence="2">
    <location>
        <begin position="1"/>
        <end position="35"/>
    </location>
</feature>
<dbReference type="InterPro" id="IPR047565">
    <property type="entry name" value="Alpha-macroglob_thiol-ester_cl"/>
</dbReference>
<keyword evidence="1" id="KW-1015">Disulfide bond</keyword>
<protein>
    <submittedName>
        <fullName evidence="5">Uncharacterized protein</fullName>
    </submittedName>
</protein>
<comment type="caution">
    <text evidence="5">The sequence shown here is derived from an EMBL/GenBank/DDBJ whole genome shotgun (WGS) entry which is preliminary data.</text>
</comment>
<evidence type="ECO:0000259" key="4">
    <source>
        <dbReference type="Pfam" id="PF21406"/>
    </source>
</evidence>
<dbReference type="Proteomes" id="UP000335636">
    <property type="component" value="Unassembled WGS sequence"/>
</dbReference>
<dbReference type="Pfam" id="PF21406">
    <property type="entry name" value="C3_CUB1"/>
    <property type="match status" value="1"/>
</dbReference>
<dbReference type="SMART" id="SM01419">
    <property type="entry name" value="Thiol-ester_cl"/>
    <property type="match status" value="1"/>
</dbReference>
<dbReference type="InterPro" id="IPR008930">
    <property type="entry name" value="Terpenoid_cyclase/PrenylTrfase"/>
</dbReference>
<dbReference type="EMBL" id="CABDUW010000438">
    <property type="protein sequence ID" value="VTJ68680.1"/>
    <property type="molecule type" value="Genomic_DNA"/>
</dbReference>
<dbReference type="Gene3D" id="2.60.120.1540">
    <property type="match status" value="1"/>
</dbReference>
<accession>A0A5E4BI06</accession>
<organism evidence="5 6">
    <name type="scientific">Marmota monax</name>
    <name type="common">Woodchuck</name>
    <dbReference type="NCBI Taxonomy" id="9995"/>
    <lineage>
        <taxon>Eukaryota</taxon>
        <taxon>Metazoa</taxon>
        <taxon>Chordata</taxon>
        <taxon>Craniata</taxon>
        <taxon>Vertebrata</taxon>
        <taxon>Euteleostomi</taxon>
        <taxon>Mammalia</taxon>
        <taxon>Eutheria</taxon>
        <taxon>Euarchontoglires</taxon>
        <taxon>Glires</taxon>
        <taxon>Rodentia</taxon>
        <taxon>Sciuromorpha</taxon>
        <taxon>Sciuridae</taxon>
        <taxon>Xerinae</taxon>
        <taxon>Marmotini</taxon>
        <taxon>Marmota</taxon>
    </lineage>
</organism>
<keyword evidence="6" id="KW-1185">Reference proteome</keyword>
<dbReference type="PANTHER" id="PTHR11412">
    <property type="entry name" value="MACROGLOBULIN / COMPLEMENT"/>
    <property type="match status" value="1"/>
</dbReference>
<dbReference type="PANTHER" id="PTHR11412:SF81">
    <property type="entry name" value="COMPLEMENT C3"/>
    <property type="match status" value="1"/>
</dbReference>
<dbReference type="InterPro" id="IPR019742">
    <property type="entry name" value="MacrogloblnA2_CS"/>
</dbReference>
<evidence type="ECO:0000313" key="5">
    <source>
        <dbReference type="EMBL" id="VTJ68680.1"/>
    </source>
</evidence>
<dbReference type="CDD" id="cd02896">
    <property type="entry name" value="complement_C3_C4_C5"/>
    <property type="match status" value="1"/>
</dbReference>
<dbReference type="Gene3D" id="1.50.10.20">
    <property type="match status" value="1"/>
</dbReference>